<dbReference type="GO" id="GO:0000287">
    <property type="term" value="F:magnesium ion binding"/>
    <property type="evidence" value="ECO:0007669"/>
    <property type="project" value="TreeGrafter"/>
</dbReference>
<dbReference type="Gene3D" id="1.20.58.340">
    <property type="entry name" value="Magnesium transport protein CorA, transmembrane region"/>
    <property type="match status" value="2"/>
</dbReference>
<dbReference type="GO" id="GO:0005886">
    <property type="term" value="C:plasma membrane"/>
    <property type="evidence" value="ECO:0007669"/>
    <property type="project" value="UniProtKB-SubCell"/>
</dbReference>
<dbReference type="OrthoDB" id="3191374at2759"/>
<dbReference type="GO" id="GO:0015087">
    <property type="term" value="F:cobalt ion transmembrane transporter activity"/>
    <property type="evidence" value="ECO:0007669"/>
    <property type="project" value="TreeGrafter"/>
</dbReference>
<sequence length="567" mass="62967">MIIGVVASPMSISDTEVDSSSASFINRDRAFEPSFHTSKRVRFDTDVEFKLAAGSSTRVVASVYDYSTIADDTQSDEREISVSDKRCNSEGQLIAALTNVKSKDQNGGKCWVNISQPEAGSVHRPSLTLEKALRLLQHYYGLQAFSVLDAMTPTHRCRLDNYPGGLYCSMLAFSNGSSASSYEKRTGRSSVDMSLQKKGVRRLKGVDYSSSRDIEQPLITPDEKHLPVTDSKKGRSVGTLHDLLHTGLQLHESDNWKHAARPQSMSMVHWQRVSFFLSSSCVISIFNDPHVALSITKEVRSYFSMPEVHIMELSQKPGFLFYKLIEALVEQLTDVLVPYRWELLTAEERTFKQDRPNQEDDVRQTRQLHLMQQELAMLRQHLLPAERIIGTLMNVAASAASAAAAAAAQHNFDGMSVSQHSAEDQGSFGSLHKIARDMTRHDPEEGHSPPLCSPLLTEQTLDFLEEVQDDVKARLVEIEQLVESCKQLSDLMFALASYRSSVSAQTLAGVTVVFLPLTFLAGIYGMNFEILPELTWGVEADHIGQPPGYPAGYVFFCDVCRSDGTGS</sequence>
<evidence type="ECO:0000313" key="9">
    <source>
        <dbReference type="EMBL" id="GAX77470.1"/>
    </source>
</evidence>
<comment type="caution">
    <text evidence="9">The sequence shown here is derived from an EMBL/GenBank/DDBJ whole genome shotgun (WGS) entry which is preliminary data.</text>
</comment>
<gene>
    <name evidence="9" type="ORF">CEUSTIGMA_g4914.t1</name>
</gene>
<evidence type="ECO:0000256" key="2">
    <source>
        <dbReference type="ARBA" id="ARBA00009765"/>
    </source>
</evidence>
<reference evidence="9 10" key="1">
    <citation type="submission" date="2017-08" db="EMBL/GenBank/DDBJ databases">
        <title>Acidophilic green algal genome provides insights into adaptation to an acidic environment.</title>
        <authorList>
            <person name="Hirooka S."/>
            <person name="Hirose Y."/>
            <person name="Kanesaki Y."/>
            <person name="Higuchi S."/>
            <person name="Fujiwara T."/>
            <person name="Onuma R."/>
            <person name="Era A."/>
            <person name="Ohbayashi R."/>
            <person name="Uzuka A."/>
            <person name="Nozaki H."/>
            <person name="Yoshikawa H."/>
            <person name="Miyagishima S.Y."/>
        </authorList>
    </citation>
    <scope>NUCLEOTIDE SEQUENCE [LARGE SCALE GENOMIC DNA]</scope>
    <source>
        <strain evidence="9 10">NIES-2499</strain>
    </source>
</reference>
<dbReference type="InterPro" id="IPR045863">
    <property type="entry name" value="CorA_TM1_TM2"/>
</dbReference>
<dbReference type="AlphaFoldDB" id="A0A250X3X7"/>
<dbReference type="SUPFAM" id="SSF143865">
    <property type="entry name" value="CorA soluble domain-like"/>
    <property type="match status" value="1"/>
</dbReference>
<organism evidence="9 10">
    <name type="scientific">Chlamydomonas eustigma</name>
    <dbReference type="NCBI Taxonomy" id="1157962"/>
    <lineage>
        <taxon>Eukaryota</taxon>
        <taxon>Viridiplantae</taxon>
        <taxon>Chlorophyta</taxon>
        <taxon>core chlorophytes</taxon>
        <taxon>Chlorophyceae</taxon>
        <taxon>CS clade</taxon>
        <taxon>Chlamydomonadales</taxon>
        <taxon>Chlamydomonadaceae</taxon>
        <taxon>Chlamydomonas</taxon>
    </lineage>
</organism>
<name>A0A250X3X7_9CHLO</name>
<dbReference type="PANTHER" id="PTHR46494:SF1">
    <property type="entry name" value="CORA FAMILY METAL ION TRANSPORTER (EUROFUNG)"/>
    <property type="match status" value="1"/>
</dbReference>
<keyword evidence="4" id="KW-1003">Cell membrane</keyword>
<dbReference type="InterPro" id="IPR045861">
    <property type="entry name" value="CorA_cytoplasmic_dom"/>
</dbReference>
<evidence type="ECO:0000256" key="4">
    <source>
        <dbReference type="ARBA" id="ARBA00022475"/>
    </source>
</evidence>
<feature type="transmembrane region" description="Helical" evidence="8">
    <location>
        <begin position="507"/>
        <end position="526"/>
    </location>
</feature>
<proteinExistence type="inferred from homology"/>
<keyword evidence="10" id="KW-1185">Reference proteome</keyword>
<evidence type="ECO:0000256" key="5">
    <source>
        <dbReference type="ARBA" id="ARBA00022692"/>
    </source>
</evidence>
<dbReference type="Pfam" id="PF01544">
    <property type="entry name" value="CorA"/>
    <property type="match status" value="1"/>
</dbReference>
<evidence type="ECO:0000313" key="10">
    <source>
        <dbReference type="Proteomes" id="UP000232323"/>
    </source>
</evidence>
<dbReference type="InterPro" id="IPR002523">
    <property type="entry name" value="MgTranspt_CorA/ZnTranspt_ZntB"/>
</dbReference>
<protein>
    <recommendedName>
        <fullName evidence="11">Magnesium transporter</fullName>
    </recommendedName>
</protein>
<keyword evidence="7 8" id="KW-0472">Membrane</keyword>
<dbReference type="GO" id="GO:0050897">
    <property type="term" value="F:cobalt ion binding"/>
    <property type="evidence" value="ECO:0007669"/>
    <property type="project" value="TreeGrafter"/>
</dbReference>
<dbReference type="Gene3D" id="3.30.460.20">
    <property type="entry name" value="CorA soluble domain-like"/>
    <property type="match status" value="1"/>
</dbReference>
<evidence type="ECO:0008006" key="11">
    <source>
        <dbReference type="Google" id="ProtNLM"/>
    </source>
</evidence>
<evidence type="ECO:0000256" key="3">
    <source>
        <dbReference type="ARBA" id="ARBA00022448"/>
    </source>
</evidence>
<dbReference type="Proteomes" id="UP000232323">
    <property type="component" value="Unassembled WGS sequence"/>
</dbReference>
<keyword evidence="3" id="KW-0813">Transport</keyword>
<dbReference type="SUPFAM" id="SSF144083">
    <property type="entry name" value="Magnesium transport protein CorA, transmembrane region"/>
    <property type="match status" value="1"/>
</dbReference>
<dbReference type="STRING" id="1157962.A0A250X3X7"/>
<evidence type="ECO:0000256" key="6">
    <source>
        <dbReference type="ARBA" id="ARBA00022989"/>
    </source>
</evidence>
<evidence type="ECO:0000256" key="1">
    <source>
        <dbReference type="ARBA" id="ARBA00004651"/>
    </source>
</evidence>
<dbReference type="PANTHER" id="PTHR46494">
    <property type="entry name" value="CORA FAMILY METAL ION TRANSPORTER (EUROFUNG)"/>
    <property type="match status" value="1"/>
</dbReference>
<evidence type="ECO:0000256" key="8">
    <source>
        <dbReference type="SAM" id="Phobius"/>
    </source>
</evidence>
<comment type="subcellular location">
    <subcellularLocation>
        <location evidence="1">Cell membrane</location>
        <topology evidence="1">Multi-pass membrane protein</topology>
    </subcellularLocation>
</comment>
<dbReference type="EMBL" id="BEGY01000025">
    <property type="protein sequence ID" value="GAX77470.1"/>
    <property type="molecule type" value="Genomic_DNA"/>
</dbReference>
<accession>A0A250X3X7</accession>
<dbReference type="GO" id="GO:0015095">
    <property type="term" value="F:magnesium ion transmembrane transporter activity"/>
    <property type="evidence" value="ECO:0007669"/>
    <property type="project" value="TreeGrafter"/>
</dbReference>
<comment type="similarity">
    <text evidence="2">Belongs to the CorA metal ion transporter (MIT) (TC 1.A.35) family.</text>
</comment>
<keyword evidence="6 8" id="KW-1133">Transmembrane helix</keyword>
<keyword evidence="5 8" id="KW-0812">Transmembrane</keyword>
<evidence type="ECO:0000256" key="7">
    <source>
        <dbReference type="ARBA" id="ARBA00023136"/>
    </source>
</evidence>